<protein>
    <submittedName>
        <fullName evidence="4">PE-PGRS virulence associated protein</fullName>
    </submittedName>
</protein>
<dbReference type="EMBL" id="NIDE01000005">
    <property type="protein sequence ID" value="OWK42200.1"/>
    <property type="molecule type" value="Genomic_DNA"/>
</dbReference>
<organism evidence="4 5">
    <name type="scientific">Fimbriiglobus ruber</name>
    <dbReference type="NCBI Taxonomy" id="1908690"/>
    <lineage>
        <taxon>Bacteria</taxon>
        <taxon>Pseudomonadati</taxon>
        <taxon>Planctomycetota</taxon>
        <taxon>Planctomycetia</taxon>
        <taxon>Gemmatales</taxon>
        <taxon>Gemmataceae</taxon>
        <taxon>Fimbriiglobus</taxon>
    </lineage>
</organism>
<evidence type="ECO:0000256" key="1">
    <source>
        <dbReference type="SAM" id="Coils"/>
    </source>
</evidence>
<evidence type="ECO:0000256" key="2">
    <source>
        <dbReference type="SAM" id="MobiDB-lite"/>
    </source>
</evidence>
<evidence type="ECO:0000313" key="4">
    <source>
        <dbReference type="EMBL" id="OWK42200.1"/>
    </source>
</evidence>
<evidence type="ECO:0000259" key="3">
    <source>
        <dbReference type="Pfam" id="PF18013"/>
    </source>
</evidence>
<proteinExistence type="predicted"/>
<dbReference type="Gene3D" id="1.10.530.10">
    <property type="match status" value="1"/>
</dbReference>
<keyword evidence="5" id="KW-1185">Reference proteome</keyword>
<feature type="compositionally biased region" description="Low complexity" evidence="2">
    <location>
        <begin position="506"/>
        <end position="523"/>
    </location>
</feature>
<dbReference type="Proteomes" id="UP000214646">
    <property type="component" value="Unassembled WGS sequence"/>
</dbReference>
<dbReference type="AlphaFoldDB" id="A0A225DL36"/>
<dbReference type="InterPro" id="IPR041219">
    <property type="entry name" value="Phage_lysozyme2"/>
</dbReference>
<comment type="caution">
    <text evidence="4">The sequence shown here is derived from an EMBL/GenBank/DDBJ whole genome shotgun (WGS) entry which is preliminary data.</text>
</comment>
<feature type="coiled-coil region" evidence="1">
    <location>
        <begin position="15"/>
        <end position="67"/>
    </location>
</feature>
<feature type="region of interest" description="Disordered" evidence="2">
    <location>
        <begin position="506"/>
        <end position="528"/>
    </location>
</feature>
<dbReference type="RefSeq" id="WP_088255402.1">
    <property type="nucleotide sequence ID" value="NZ_NIDE01000005.1"/>
</dbReference>
<sequence>MTIIDTFYLKFVSDAKGAQADVAALDKQISALAAKGKSRNEAEVKELQSLRKQRAEALRDIKDQTDATDKLGDSFVKMVESGAQAATSFLALGAIKAGVLNATQLNSSLEIQGKLIGQNVGALRAYDAAFEAAGGTAGSFLSIYQSAFAQQAAAGLATPAPKEFLAKIRDGLKQYPTQQAKEQYFQRLGLPFDASAKSILESSDAEYAEFEQNGFKNAPLKEDEAKKARDFEKEMAAVQQSLLTAYTKIADDVLPALTGGLQGLVGLLNKISQVPGAPEATAVGGALVGGWGVKKALGWLFGNGAKVGAGETAAGGAGVLSLPGIAAALAAAGVAGGVQDAVTGRRDSYLGRASSAIADRIARSGEKNDNKRRIASLLSKGGLSQDNVNGILANLQTESGFDPRAKGDNGQAFGIAQWHPDRQANFAKLFGHDIRQSTLDEQVQFLLWELQNTHKKAGDALSGADSAQSGAAFSQLFERPANGLAQAQQRALLATRIANETLGAAASSPLNSSSGVSNTTNGGDRSTSVKIDNVNVHTQATDADGMASAAGDALKDHIRYAFSDFDDGRLA</sequence>
<accession>A0A225DL36</accession>
<reference evidence="5" key="1">
    <citation type="submission" date="2017-06" db="EMBL/GenBank/DDBJ databases">
        <title>Genome analysis of Fimbriiglobus ruber SP5, the first member of the order Planctomycetales with confirmed chitinolytic capability.</title>
        <authorList>
            <person name="Ravin N.V."/>
            <person name="Rakitin A.L."/>
            <person name="Ivanova A.A."/>
            <person name="Beletsky A.V."/>
            <person name="Kulichevskaya I.S."/>
            <person name="Mardanov A.V."/>
            <person name="Dedysh S.N."/>
        </authorList>
    </citation>
    <scope>NUCLEOTIDE SEQUENCE [LARGE SCALE GENOMIC DNA]</scope>
    <source>
        <strain evidence="5">SP5</strain>
    </source>
</reference>
<dbReference type="OrthoDB" id="1998825at2"/>
<dbReference type="Pfam" id="PF18013">
    <property type="entry name" value="Phage_lysozyme2"/>
    <property type="match status" value="1"/>
</dbReference>
<keyword evidence="1" id="KW-0175">Coiled coil</keyword>
<gene>
    <name evidence="4" type="ORF">FRUB_04278</name>
</gene>
<feature type="domain" description="Phage tail lysozyme" evidence="3">
    <location>
        <begin position="370"/>
        <end position="498"/>
    </location>
</feature>
<name>A0A225DL36_9BACT</name>
<evidence type="ECO:0000313" key="5">
    <source>
        <dbReference type="Proteomes" id="UP000214646"/>
    </source>
</evidence>